<name>A0A7J7SFC1_PIPKU</name>
<proteinExistence type="predicted"/>
<keyword evidence="1" id="KW-1133">Transmembrane helix</keyword>
<feature type="transmembrane region" description="Helical" evidence="1">
    <location>
        <begin position="132"/>
        <end position="156"/>
    </location>
</feature>
<keyword evidence="1" id="KW-0812">Transmembrane</keyword>
<dbReference type="AlphaFoldDB" id="A0A7J7SFC1"/>
<gene>
    <name evidence="2" type="ORF">mPipKuh1_009994</name>
</gene>
<reference evidence="2 3" key="1">
    <citation type="journal article" date="2020" name="Nature">
        <title>Six reference-quality genomes reveal evolution of bat adaptations.</title>
        <authorList>
            <person name="Jebb D."/>
            <person name="Huang Z."/>
            <person name="Pippel M."/>
            <person name="Hughes G.M."/>
            <person name="Lavrichenko K."/>
            <person name="Devanna P."/>
            <person name="Winkler S."/>
            <person name="Jermiin L.S."/>
            <person name="Skirmuntt E.C."/>
            <person name="Katzourakis A."/>
            <person name="Burkitt-Gray L."/>
            <person name="Ray D.A."/>
            <person name="Sullivan K.A.M."/>
            <person name="Roscito J.G."/>
            <person name="Kirilenko B.M."/>
            <person name="Davalos L.M."/>
            <person name="Corthals A.P."/>
            <person name="Power M.L."/>
            <person name="Jones G."/>
            <person name="Ransome R.D."/>
            <person name="Dechmann D.K.N."/>
            <person name="Locatelli A.G."/>
            <person name="Puechmaille S.J."/>
            <person name="Fedrigo O."/>
            <person name="Jarvis E.D."/>
            <person name="Hiller M."/>
            <person name="Vernes S.C."/>
            <person name="Myers E.W."/>
            <person name="Teeling E.C."/>
        </authorList>
    </citation>
    <scope>NUCLEOTIDE SEQUENCE [LARGE SCALE GENOMIC DNA]</scope>
    <source>
        <strain evidence="2">MPipKuh1</strain>
        <tissue evidence="2">Flight muscle</tissue>
    </source>
</reference>
<feature type="transmembrane region" description="Helical" evidence="1">
    <location>
        <begin position="89"/>
        <end position="120"/>
    </location>
</feature>
<organism evidence="2 3">
    <name type="scientific">Pipistrellus kuhlii</name>
    <name type="common">Kuhl's pipistrelle</name>
    <dbReference type="NCBI Taxonomy" id="59472"/>
    <lineage>
        <taxon>Eukaryota</taxon>
        <taxon>Metazoa</taxon>
        <taxon>Chordata</taxon>
        <taxon>Craniata</taxon>
        <taxon>Vertebrata</taxon>
        <taxon>Euteleostomi</taxon>
        <taxon>Mammalia</taxon>
        <taxon>Eutheria</taxon>
        <taxon>Laurasiatheria</taxon>
        <taxon>Chiroptera</taxon>
        <taxon>Yangochiroptera</taxon>
        <taxon>Vespertilionidae</taxon>
        <taxon>Pipistrellus</taxon>
    </lineage>
</organism>
<evidence type="ECO:0000256" key="1">
    <source>
        <dbReference type="SAM" id="Phobius"/>
    </source>
</evidence>
<dbReference type="EMBL" id="JACAGB010000043">
    <property type="protein sequence ID" value="KAF6287038.1"/>
    <property type="molecule type" value="Genomic_DNA"/>
</dbReference>
<sequence>MMWIIYRLPTPAIQRSSPHPGHVTWNQTVTWFMGQHSTTKPHQWDSPLFLKNSFARYRIICQHFFLFFQHLEYYQPTTFWLLRFRMKNWLFILWMVLCISFLLLSRFFSLACYSLIIILPPLSLFCWDSHRGILFLLTVPNRSLCLYSFFFLFFFFCSSDGVGSARNSSLYLDNNCPGRISSSYFWNSGVYLKTCILQGKAWLVN</sequence>
<keyword evidence="3" id="KW-1185">Reference proteome</keyword>
<keyword evidence="1" id="KW-0472">Membrane</keyword>
<dbReference type="Proteomes" id="UP000558488">
    <property type="component" value="Unassembled WGS sequence"/>
</dbReference>
<evidence type="ECO:0000313" key="3">
    <source>
        <dbReference type="Proteomes" id="UP000558488"/>
    </source>
</evidence>
<comment type="caution">
    <text evidence="2">The sequence shown here is derived from an EMBL/GenBank/DDBJ whole genome shotgun (WGS) entry which is preliminary data.</text>
</comment>
<accession>A0A7J7SFC1</accession>
<protein>
    <submittedName>
        <fullName evidence="2">Uncharacterized protein</fullName>
    </submittedName>
</protein>
<evidence type="ECO:0000313" key="2">
    <source>
        <dbReference type="EMBL" id="KAF6287038.1"/>
    </source>
</evidence>